<dbReference type="Proteomes" id="UP000000361">
    <property type="component" value="Chromosome 1"/>
</dbReference>
<evidence type="ECO:0000313" key="3">
    <source>
        <dbReference type="Proteomes" id="UP000000361"/>
    </source>
</evidence>
<dbReference type="OrthoDB" id="7864548at2"/>
<organism evidence="2 3">
    <name type="scientific">Paracoccus denitrificans (strain Pd 1222)</name>
    <dbReference type="NCBI Taxonomy" id="318586"/>
    <lineage>
        <taxon>Bacteria</taxon>
        <taxon>Pseudomonadati</taxon>
        <taxon>Pseudomonadota</taxon>
        <taxon>Alphaproteobacteria</taxon>
        <taxon>Rhodobacterales</taxon>
        <taxon>Paracoccaceae</taxon>
        <taxon>Paracoccus</taxon>
    </lineage>
</organism>
<dbReference type="KEGG" id="pde:Pden_2118"/>
<feature type="compositionally biased region" description="Basic and acidic residues" evidence="1">
    <location>
        <begin position="43"/>
        <end position="64"/>
    </location>
</feature>
<evidence type="ECO:0000313" key="2">
    <source>
        <dbReference type="EMBL" id="ABL70210.1"/>
    </source>
</evidence>
<evidence type="ECO:0000256" key="1">
    <source>
        <dbReference type="SAM" id="MobiDB-lite"/>
    </source>
</evidence>
<dbReference type="EMBL" id="CP000489">
    <property type="protein sequence ID" value="ABL70210.1"/>
    <property type="molecule type" value="Genomic_DNA"/>
</dbReference>
<name>A1B3W6_PARDP</name>
<keyword evidence="3" id="KW-1185">Reference proteome</keyword>
<reference evidence="3" key="1">
    <citation type="submission" date="2006-12" db="EMBL/GenBank/DDBJ databases">
        <title>Complete sequence of chromosome 1 of Paracoccus denitrificans PD1222.</title>
        <authorList>
            <person name="Copeland A."/>
            <person name="Lucas S."/>
            <person name="Lapidus A."/>
            <person name="Barry K."/>
            <person name="Detter J.C."/>
            <person name="Glavina del Rio T."/>
            <person name="Hammon N."/>
            <person name="Israni S."/>
            <person name="Dalin E."/>
            <person name="Tice H."/>
            <person name="Pitluck S."/>
            <person name="Munk A.C."/>
            <person name="Brettin T."/>
            <person name="Bruce D."/>
            <person name="Han C."/>
            <person name="Tapia R."/>
            <person name="Gilna P."/>
            <person name="Schmutz J."/>
            <person name="Larimer F."/>
            <person name="Land M."/>
            <person name="Hauser L."/>
            <person name="Kyrpides N."/>
            <person name="Lykidis A."/>
            <person name="Spiro S."/>
            <person name="Richardson D.J."/>
            <person name="Moir J.W.B."/>
            <person name="Ferguson S.J."/>
            <person name="van Spanning R.J.M."/>
            <person name="Richardson P."/>
        </authorList>
    </citation>
    <scope>NUCLEOTIDE SEQUENCE [LARGE SCALE GENOMIC DNA]</scope>
    <source>
        <strain evidence="3">Pd 1222</strain>
    </source>
</reference>
<dbReference type="AlphaFoldDB" id="A1B3W6"/>
<accession>A1B3W6</accession>
<evidence type="ECO:0008006" key="4">
    <source>
        <dbReference type="Google" id="ProtNLM"/>
    </source>
</evidence>
<dbReference type="RefSeq" id="WP_011748405.1">
    <property type="nucleotide sequence ID" value="NC_008686.1"/>
</dbReference>
<dbReference type="eggNOG" id="ENOG50316FU">
    <property type="taxonomic scope" value="Bacteria"/>
</dbReference>
<dbReference type="STRING" id="318586.Pden_2118"/>
<dbReference type="GeneID" id="93450515"/>
<feature type="region of interest" description="Disordered" evidence="1">
    <location>
        <begin position="29"/>
        <end position="64"/>
    </location>
</feature>
<proteinExistence type="predicted"/>
<gene>
    <name evidence="2" type="ordered locus">Pden_2118</name>
</gene>
<dbReference type="HOGENOM" id="CLU_129826_0_0_5"/>
<dbReference type="EnsemblBacteria" id="ABL70210">
    <property type="protein sequence ID" value="ABL70210"/>
    <property type="gene ID" value="Pden_2118"/>
</dbReference>
<protein>
    <recommendedName>
        <fullName evidence="4">Flagellar protein FliL</fullName>
    </recommendedName>
</protein>
<sequence length="177" mass="18573">MKKILLILVPLLAFLGGAVGGDMLGGARTSGQAGHDAGAAATGEHEPPAAPDPEKSAKDGGDGKAADGDANLDWFTFPNQFFVPVLRNGTSSAVMILTLSIEMPASARADIEAQEHRLRDALLNALMIEANTGAFDGNFTAEPTLRRLRDALLAAGQRTAGPNVKRILIEDIGRQFQ</sequence>